<evidence type="ECO:0000313" key="2">
    <source>
        <dbReference type="EMBL" id="TCT15588.1"/>
    </source>
</evidence>
<name>A0A4R3MLP9_9FIRM</name>
<comment type="caution">
    <text evidence="2">The sequence shown here is derived from an EMBL/GenBank/DDBJ whole genome shotgun (WGS) entry which is preliminary data.</text>
</comment>
<evidence type="ECO:0000313" key="3">
    <source>
        <dbReference type="Proteomes" id="UP000294902"/>
    </source>
</evidence>
<keyword evidence="1" id="KW-1133">Transmembrane helix</keyword>
<organism evidence="2 3">
    <name type="scientific">Natranaerovirga pectinivora</name>
    <dbReference type="NCBI Taxonomy" id="682400"/>
    <lineage>
        <taxon>Bacteria</taxon>
        <taxon>Bacillati</taxon>
        <taxon>Bacillota</taxon>
        <taxon>Clostridia</taxon>
        <taxon>Lachnospirales</taxon>
        <taxon>Natranaerovirgaceae</taxon>
        <taxon>Natranaerovirga</taxon>
    </lineage>
</organism>
<feature type="transmembrane region" description="Helical" evidence="1">
    <location>
        <begin position="37"/>
        <end position="57"/>
    </location>
</feature>
<dbReference type="Proteomes" id="UP000294902">
    <property type="component" value="Unassembled WGS sequence"/>
</dbReference>
<feature type="transmembrane region" description="Helical" evidence="1">
    <location>
        <begin position="7"/>
        <end position="25"/>
    </location>
</feature>
<dbReference type="RefSeq" id="WP_132251410.1">
    <property type="nucleotide sequence ID" value="NZ_SMAL01000003.1"/>
</dbReference>
<protein>
    <submittedName>
        <fullName evidence="2">Uncharacterized protein</fullName>
    </submittedName>
</protein>
<dbReference type="EMBL" id="SMAL01000003">
    <property type="protein sequence ID" value="TCT15588.1"/>
    <property type="molecule type" value="Genomic_DNA"/>
</dbReference>
<proteinExistence type="predicted"/>
<dbReference type="PROSITE" id="PS51257">
    <property type="entry name" value="PROKAR_LIPOPROTEIN"/>
    <property type="match status" value="1"/>
</dbReference>
<evidence type="ECO:0000256" key="1">
    <source>
        <dbReference type="SAM" id="Phobius"/>
    </source>
</evidence>
<keyword evidence="1" id="KW-0472">Membrane</keyword>
<gene>
    <name evidence="2" type="ORF">EDC18_103296</name>
</gene>
<keyword evidence="3" id="KW-1185">Reference proteome</keyword>
<sequence length="110" mass="12049">MKDFCKALALVVAIVGVLSCLYTLLNYISFLAVGLQLLSTITLATILYCIGEILDLLEVNNSRVYKIEGQLDSKNSILLNSSNTKANLAVPNSDTVWCVVNVVCKRIRVI</sequence>
<reference evidence="2 3" key="1">
    <citation type="submission" date="2019-03" db="EMBL/GenBank/DDBJ databases">
        <title>Genomic Encyclopedia of Type Strains, Phase IV (KMG-IV): sequencing the most valuable type-strain genomes for metagenomic binning, comparative biology and taxonomic classification.</title>
        <authorList>
            <person name="Goeker M."/>
        </authorList>
    </citation>
    <scope>NUCLEOTIDE SEQUENCE [LARGE SCALE GENOMIC DNA]</scope>
    <source>
        <strain evidence="2 3">DSM 24629</strain>
    </source>
</reference>
<dbReference type="AlphaFoldDB" id="A0A4R3MLP9"/>
<accession>A0A4R3MLP9</accession>
<keyword evidence="1" id="KW-0812">Transmembrane</keyword>